<name>A0AAN7MIQ4_TRANT</name>
<keyword evidence="3" id="KW-0804">Transcription</keyword>
<dbReference type="GO" id="GO:0000981">
    <property type="term" value="F:DNA-binding transcription factor activity, RNA polymerase II-specific"/>
    <property type="evidence" value="ECO:0007669"/>
    <property type="project" value="TreeGrafter"/>
</dbReference>
<evidence type="ECO:0000256" key="1">
    <source>
        <dbReference type="ARBA" id="ARBA00004123"/>
    </source>
</evidence>
<comment type="subcellular location">
    <subcellularLocation>
        <location evidence="1">Nucleus</location>
    </subcellularLocation>
</comment>
<dbReference type="InterPro" id="IPR036638">
    <property type="entry name" value="HLH_DNA-bd_sf"/>
</dbReference>
<organism evidence="8 9">
    <name type="scientific">Trapa natans</name>
    <name type="common">Water chestnut</name>
    <dbReference type="NCBI Taxonomy" id="22666"/>
    <lineage>
        <taxon>Eukaryota</taxon>
        <taxon>Viridiplantae</taxon>
        <taxon>Streptophyta</taxon>
        <taxon>Embryophyta</taxon>
        <taxon>Tracheophyta</taxon>
        <taxon>Spermatophyta</taxon>
        <taxon>Magnoliopsida</taxon>
        <taxon>eudicotyledons</taxon>
        <taxon>Gunneridae</taxon>
        <taxon>Pentapetalae</taxon>
        <taxon>rosids</taxon>
        <taxon>malvids</taxon>
        <taxon>Myrtales</taxon>
        <taxon>Lythraceae</taxon>
        <taxon>Trapa</taxon>
    </lineage>
</organism>
<evidence type="ECO:0000256" key="3">
    <source>
        <dbReference type="ARBA" id="ARBA00023163"/>
    </source>
</evidence>
<evidence type="ECO:0000256" key="4">
    <source>
        <dbReference type="ARBA" id="ARBA00023242"/>
    </source>
</evidence>
<protein>
    <recommendedName>
        <fullName evidence="7">BHLH domain-containing protein</fullName>
    </recommendedName>
</protein>
<keyword evidence="9" id="KW-1185">Reference proteome</keyword>
<keyword evidence="4" id="KW-0539">Nucleus</keyword>
<keyword evidence="2" id="KW-0805">Transcription regulation</keyword>
<evidence type="ECO:0000313" key="8">
    <source>
        <dbReference type="EMBL" id="KAK4799912.1"/>
    </source>
</evidence>
<dbReference type="PANTHER" id="PTHR13935">
    <property type="entry name" value="ACHAETE-SCUTE TRANSCRIPTION FACTOR-RELATED"/>
    <property type="match status" value="1"/>
</dbReference>
<dbReference type="PROSITE" id="PS50888">
    <property type="entry name" value="BHLH"/>
    <property type="match status" value="1"/>
</dbReference>
<feature type="domain" description="BHLH" evidence="7">
    <location>
        <begin position="20"/>
        <end position="75"/>
    </location>
</feature>
<dbReference type="EMBL" id="JAXQNO010000004">
    <property type="protein sequence ID" value="KAK4799912.1"/>
    <property type="molecule type" value="Genomic_DNA"/>
</dbReference>
<accession>A0AAN7MIQ4</accession>
<reference evidence="8 9" key="1">
    <citation type="journal article" date="2023" name="Hortic Res">
        <title>Pangenome of water caltrop reveals structural variations and asymmetric subgenome divergence after allopolyploidization.</title>
        <authorList>
            <person name="Zhang X."/>
            <person name="Chen Y."/>
            <person name="Wang L."/>
            <person name="Yuan Y."/>
            <person name="Fang M."/>
            <person name="Shi L."/>
            <person name="Lu R."/>
            <person name="Comes H.P."/>
            <person name="Ma Y."/>
            <person name="Chen Y."/>
            <person name="Huang G."/>
            <person name="Zhou Y."/>
            <person name="Zheng Z."/>
            <person name="Qiu Y."/>
        </authorList>
    </citation>
    <scope>NUCLEOTIDE SEQUENCE [LARGE SCALE GENOMIC DNA]</scope>
    <source>
        <strain evidence="8">F231</strain>
    </source>
</reference>
<dbReference type="InterPro" id="IPR015660">
    <property type="entry name" value="MASH1/Ascl1a-like"/>
</dbReference>
<proteinExistence type="predicted"/>
<evidence type="ECO:0000259" key="7">
    <source>
        <dbReference type="PROSITE" id="PS50888"/>
    </source>
</evidence>
<dbReference type="GO" id="GO:0000977">
    <property type="term" value="F:RNA polymerase II transcription regulatory region sequence-specific DNA binding"/>
    <property type="evidence" value="ECO:0007669"/>
    <property type="project" value="TreeGrafter"/>
</dbReference>
<evidence type="ECO:0000256" key="6">
    <source>
        <dbReference type="SAM" id="MobiDB-lite"/>
    </source>
</evidence>
<dbReference type="Gene3D" id="4.10.280.10">
    <property type="entry name" value="Helix-loop-helix DNA-binding domain"/>
    <property type="match status" value="1"/>
</dbReference>
<dbReference type="Proteomes" id="UP001346149">
    <property type="component" value="Unassembled WGS sequence"/>
</dbReference>
<dbReference type="PANTHER" id="PTHR13935:SF46">
    <property type="entry name" value="TRANSCRIPTION FACTOR BHLH167-RELATED"/>
    <property type="match status" value="1"/>
</dbReference>
<dbReference type="AlphaFoldDB" id="A0AAN7MIQ4"/>
<gene>
    <name evidence="8" type="ORF">SAY86_025277</name>
</gene>
<dbReference type="GO" id="GO:0046983">
    <property type="term" value="F:protein dimerization activity"/>
    <property type="evidence" value="ECO:0007669"/>
    <property type="project" value="InterPro"/>
</dbReference>
<dbReference type="SUPFAM" id="SSF47459">
    <property type="entry name" value="HLH, helix-loop-helix DNA-binding domain"/>
    <property type="match status" value="1"/>
</dbReference>
<evidence type="ECO:0000256" key="2">
    <source>
        <dbReference type="ARBA" id="ARBA00023015"/>
    </source>
</evidence>
<feature type="region of interest" description="Disordered" evidence="6">
    <location>
        <begin position="1"/>
        <end position="31"/>
    </location>
</feature>
<feature type="coiled-coil region" evidence="5">
    <location>
        <begin position="65"/>
        <end position="92"/>
    </location>
</feature>
<dbReference type="GO" id="GO:0090575">
    <property type="term" value="C:RNA polymerase II transcription regulator complex"/>
    <property type="evidence" value="ECO:0007669"/>
    <property type="project" value="TreeGrafter"/>
</dbReference>
<evidence type="ECO:0000256" key="5">
    <source>
        <dbReference type="SAM" id="Coils"/>
    </source>
</evidence>
<sequence length="213" mass="23458">MVKEITGSGGRGEEPPAGPKASSDRKTVERNRRHRMKDLCTGLFSLLPPLHFTTSKEMPSLPDQIDRATSYITQLRERVVELNARKEQAAAAAITSTTPENNDSSADRQVVEAAGSSRLRVLDLKEIMGTGLQINMVSERGWMGCNHHHSGFYVALARSITILDEEGAEVVSASFAHRGSRVFYTIHAQVKVPRIGLDTPRVRARLEELIAVV</sequence>
<evidence type="ECO:0000313" key="9">
    <source>
        <dbReference type="Proteomes" id="UP001346149"/>
    </source>
</evidence>
<keyword evidence="5" id="KW-0175">Coiled coil</keyword>
<comment type="caution">
    <text evidence="8">The sequence shown here is derived from an EMBL/GenBank/DDBJ whole genome shotgun (WGS) entry which is preliminary data.</text>
</comment>
<dbReference type="InterPro" id="IPR011598">
    <property type="entry name" value="bHLH_dom"/>
</dbReference>
<dbReference type="Pfam" id="PF00010">
    <property type="entry name" value="HLH"/>
    <property type="match status" value="1"/>
</dbReference>